<gene>
    <name evidence="3" type="ORF">SAMN02745199_0717</name>
</gene>
<evidence type="ECO:0000259" key="2">
    <source>
        <dbReference type="Pfam" id="PF01370"/>
    </source>
</evidence>
<evidence type="ECO:0000256" key="1">
    <source>
        <dbReference type="ARBA" id="ARBA00007637"/>
    </source>
</evidence>
<name>A0A1M5S029_9BACT</name>
<organism evidence="3 4">
    <name type="scientific">Thermosipho atlanticus DSM 15807</name>
    <dbReference type="NCBI Taxonomy" id="1123380"/>
    <lineage>
        <taxon>Bacteria</taxon>
        <taxon>Thermotogati</taxon>
        <taxon>Thermotogota</taxon>
        <taxon>Thermotogae</taxon>
        <taxon>Thermotogales</taxon>
        <taxon>Fervidobacteriaceae</taxon>
        <taxon>Thermosipho</taxon>
    </lineage>
</organism>
<dbReference type="PANTHER" id="PTHR43000">
    <property type="entry name" value="DTDP-D-GLUCOSE 4,6-DEHYDRATASE-RELATED"/>
    <property type="match status" value="1"/>
</dbReference>
<feature type="domain" description="NAD-dependent epimerase/dehydratase" evidence="2">
    <location>
        <begin position="3"/>
        <end position="237"/>
    </location>
</feature>
<dbReference type="InterPro" id="IPR036291">
    <property type="entry name" value="NAD(P)-bd_dom_sf"/>
</dbReference>
<dbReference type="Pfam" id="PF01370">
    <property type="entry name" value="Epimerase"/>
    <property type="match status" value="1"/>
</dbReference>
<protein>
    <submittedName>
        <fullName evidence="3">UDP-glucose 4-epimerase</fullName>
    </submittedName>
</protein>
<evidence type="ECO:0000313" key="4">
    <source>
        <dbReference type="Proteomes" id="UP000242592"/>
    </source>
</evidence>
<dbReference type="Proteomes" id="UP000242592">
    <property type="component" value="Unassembled WGS sequence"/>
</dbReference>
<evidence type="ECO:0000313" key="3">
    <source>
        <dbReference type="EMBL" id="SHH31668.1"/>
    </source>
</evidence>
<dbReference type="EMBL" id="FQXN01000002">
    <property type="protein sequence ID" value="SHH31668.1"/>
    <property type="molecule type" value="Genomic_DNA"/>
</dbReference>
<dbReference type="STRING" id="1123380.SAMN02745199_0717"/>
<dbReference type="Gene3D" id="3.40.50.720">
    <property type="entry name" value="NAD(P)-binding Rossmann-like Domain"/>
    <property type="match status" value="1"/>
</dbReference>
<dbReference type="AlphaFoldDB" id="A0A1M5S029"/>
<dbReference type="RefSeq" id="WP_073072290.1">
    <property type="nucleotide sequence ID" value="NZ_FQXN01000002.1"/>
</dbReference>
<keyword evidence="4" id="KW-1185">Reference proteome</keyword>
<comment type="similarity">
    <text evidence="1">Belongs to the NAD(P)-dependent epimerase/dehydratase family.</text>
</comment>
<dbReference type="OrthoDB" id="9811743at2"/>
<dbReference type="InterPro" id="IPR001509">
    <property type="entry name" value="Epimerase_deHydtase"/>
</dbReference>
<proteinExistence type="inferred from homology"/>
<accession>A0A1M5S029</accession>
<sequence length="313" mass="34986">MKALVTGGAGFIGSHLVDRLIELGLEVVVVDNLSKGKKENVNKNAQLIVTDIRDEKSIENIFKEYSFDYVFHLAAQASVSASVKNPVEDADINIVGSLILIKNSIKYGVKKLIFSSTGGAIYGEEVDVFPTPETICPFPISPYGIAKLSVEHYLRFAKKEFGLNYTVLRYANVYGPRQDPYGEAGVVAIFTSRMINGEDVIINGDGEYVRDYIYVSDVVDANLRAMKKGDGLEINIGTSRGTTVNQLFSYLKKITGYDKEPIYGPPRKGDIRMSLLCYTRANEELKWKPKIELEKGLRLTVEWFKRNFKAKDV</sequence>
<dbReference type="Gene3D" id="3.90.25.10">
    <property type="entry name" value="UDP-galactose 4-epimerase, domain 1"/>
    <property type="match status" value="1"/>
</dbReference>
<dbReference type="SUPFAM" id="SSF51735">
    <property type="entry name" value="NAD(P)-binding Rossmann-fold domains"/>
    <property type="match status" value="1"/>
</dbReference>
<reference evidence="4" key="1">
    <citation type="submission" date="2016-11" db="EMBL/GenBank/DDBJ databases">
        <authorList>
            <person name="Varghese N."/>
            <person name="Submissions S."/>
        </authorList>
    </citation>
    <scope>NUCLEOTIDE SEQUENCE [LARGE SCALE GENOMIC DNA]</scope>
    <source>
        <strain evidence="4">DSM 15807</strain>
    </source>
</reference>